<dbReference type="EMBL" id="SMGJ01000001">
    <property type="protein sequence ID" value="TCK71184.1"/>
    <property type="molecule type" value="Genomic_DNA"/>
</dbReference>
<evidence type="ECO:0000313" key="1">
    <source>
        <dbReference type="EMBL" id="TCK71184.1"/>
    </source>
</evidence>
<proteinExistence type="predicted"/>
<dbReference type="Gene3D" id="3.40.30.10">
    <property type="entry name" value="Glutaredoxin"/>
    <property type="match status" value="1"/>
</dbReference>
<comment type="caution">
    <text evidence="1">The sequence shown here is derived from an EMBL/GenBank/DDBJ whole genome shotgun (WGS) entry which is preliminary data.</text>
</comment>
<reference evidence="1 2" key="1">
    <citation type="submission" date="2019-03" db="EMBL/GenBank/DDBJ databases">
        <title>Genomic Encyclopedia of Type Strains, Phase IV (KMG-IV): sequencing the most valuable type-strain genomes for metagenomic binning, comparative biology and taxonomic classification.</title>
        <authorList>
            <person name="Goeker M."/>
        </authorList>
    </citation>
    <scope>NUCLEOTIDE SEQUENCE [LARGE SCALE GENOMIC DNA]</scope>
    <source>
        <strain evidence="1 2">DSM 10053</strain>
    </source>
</reference>
<accession>A0A4R1L073</accession>
<evidence type="ECO:0000313" key="2">
    <source>
        <dbReference type="Proteomes" id="UP000295496"/>
    </source>
</evidence>
<keyword evidence="2" id="KW-1185">Reference proteome</keyword>
<dbReference type="AlphaFoldDB" id="A0A4R1L073"/>
<organism evidence="1 2">
    <name type="scientific">Lonepinella koalarum</name>
    <dbReference type="NCBI Taxonomy" id="53417"/>
    <lineage>
        <taxon>Bacteria</taxon>
        <taxon>Pseudomonadati</taxon>
        <taxon>Pseudomonadota</taxon>
        <taxon>Gammaproteobacteria</taxon>
        <taxon>Pasteurellales</taxon>
        <taxon>Pasteurellaceae</taxon>
        <taxon>Lonepinella</taxon>
    </lineage>
</organism>
<dbReference type="Proteomes" id="UP000295496">
    <property type="component" value="Unassembled WGS sequence"/>
</dbReference>
<gene>
    <name evidence="1" type="ORF">EV692_0248</name>
</gene>
<evidence type="ECO:0008006" key="3">
    <source>
        <dbReference type="Google" id="ProtNLM"/>
    </source>
</evidence>
<protein>
    <recommendedName>
        <fullName evidence="3">Glutathione S-transferase-like protein</fullName>
    </recommendedName>
</protein>
<name>A0A4R1L073_9PAST</name>
<dbReference type="RefSeq" id="WP_194965389.1">
    <property type="nucleotide sequence ID" value="NZ_JBPDVS010000002.1"/>
</dbReference>
<sequence length="56" mass="6317">MLKLYYLQGACPLVPHVALHWANADFQAIRLERGEQKSPLPMCIATLCEYHTNASC</sequence>